<dbReference type="OrthoDB" id="102553at2759"/>
<feature type="region of interest" description="Disordered" evidence="1">
    <location>
        <begin position="222"/>
        <end position="275"/>
    </location>
</feature>
<reference evidence="3" key="1">
    <citation type="submission" date="2013-12" db="EMBL/GenBank/DDBJ databases">
        <title>The Genome Sequence of Aphanomyces astaci APO3.</title>
        <authorList>
            <consortium name="The Broad Institute Genomics Platform"/>
            <person name="Russ C."/>
            <person name="Tyler B."/>
            <person name="van West P."/>
            <person name="Dieguez-Uribeondo J."/>
            <person name="Young S.K."/>
            <person name="Zeng Q."/>
            <person name="Gargeya S."/>
            <person name="Fitzgerald M."/>
            <person name="Abouelleil A."/>
            <person name="Alvarado L."/>
            <person name="Chapman S.B."/>
            <person name="Gainer-Dewar J."/>
            <person name="Goldberg J."/>
            <person name="Griggs A."/>
            <person name="Gujja S."/>
            <person name="Hansen M."/>
            <person name="Howarth C."/>
            <person name="Imamovic A."/>
            <person name="Ireland A."/>
            <person name="Larimer J."/>
            <person name="McCowan C."/>
            <person name="Murphy C."/>
            <person name="Pearson M."/>
            <person name="Poon T.W."/>
            <person name="Priest M."/>
            <person name="Roberts A."/>
            <person name="Saif S."/>
            <person name="Shea T."/>
            <person name="Sykes S."/>
            <person name="Wortman J."/>
            <person name="Nusbaum C."/>
            <person name="Birren B."/>
        </authorList>
    </citation>
    <scope>NUCLEOTIDE SEQUENCE [LARGE SCALE GENOMIC DNA]</scope>
    <source>
        <strain evidence="3">APO3</strain>
    </source>
</reference>
<dbReference type="GeneID" id="20820997"/>
<dbReference type="VEuPathDB" id="FungiDB:H257_19001"/>
<accession>W4F9E1</accession>
<dbReference type="AlphaFoldDB" id="W4F9E1"/>
<protein>
    <submittedName>
        <fullName evidence="3">Uncharacterized protein</fullName>
    </submittedName>
</protein>
<dbReference type="EMBL" id="KI913418">
    <property type="protein sequence ID" value="ETV64057.1"/>
    <property type="molecule type" value="Genomic_DNA"/>
</dbReference>
<feature type="signal peptide" evidence="2">
    <location>
        <begin position="1"/>
        <end position="20"/>
    </location>
</feature>
<evidence type="ECO:0000256" key="1">
    <source>
        <dbReference type="SAM" id="MobiDB-lite"/>
    </source>
</evidence>
<evidence type="ECO:0000256" key="2">
    <source>
        <dbReference type="SAM" id="SignalP"/>
    </source>
</evidence>
<name>W4F9E1_APHAT</name>
<evidence type="ECO:0000313" key="3">
    <source>
        <dbReference type="EMBL" id="ETV64057.1"/>
    </source>
</evidence>
<feature type="chain" id="PRO_5004840191" evidence="2">
    <location>
        <begin position="21"/>
        <end position="393"/>
    </location>
</feature>
<organism evidence="3">
    <name type="scientific">Aphanomyces astaci</name>
    <name type="common">Crayfish plague agent</name>
    <dbReference type="NCBI Taxonomy" id="112090"/>
    <lineage>
        <taxon>Eukaryota</taxon>
        <taxon>Sar</taxon>
        <taxon>Stramenopiles</taxon>
        <taxon>Oomycota</taxon>
        <taxon>Saprolegniomycetes</taxon>
        <taxon>Saprolegniales</taxon>
        <taxon>Verrucalvaceae</taxon>
        <taxon>Aphanomyces</taxon>
    </lineage>
</organism>
<sequence length="393" mass="42082">MVYQSMIMILVGAIASTMSAAFQDDFPASDVQFVERTGVPTLTIRPDTTTAFPRTTTAYPTTTFSTSTTTASPFTTQTPTTTTKAPSTTAPPYYICGAGNDNHLTQYYNFYSDDNILVRSDHYLSPGYDDCSSNYCTCSPGYHHHFAHIYICSSDYHKHESHSNLGSFGYHFPHYDDFEPGYHHHFPLHDNSSSGFHNCDPGYHHLPHDYICRSGTTTAAPATTTISPTTTTVAPTNTPTTVDPTTSTASPETTTSISSTTTFTPTSTMATTTPYPSTTAISYHEPLYVPGNYTGNGTSNSSTSSSSPEDIVFCDRVSVERDATYCISGPICSGSGDVPRGVQCPQAGAVAVAQCLPTLSSYNATLGQCIAPAAAVCQKLVVTDAWGCVLPAF</sequence>
<gene>
    <name evidence="3" type="ORF">H257_19001</name>
</gene>
<proteinExistence type="predicted"/>
<dbReference type="RefSeq" id="XP_009846460.1">
    <property type="nucleotide sequence ID" value="XM_009848158.1"/>
</dbReference>
<dbReference type="STRING" id="112090.W4F9E1"/>
<keyword evidence="2" id="KW-0732">Signal</keyword>